<proteinExistence type="predicted"/>
<dbReference type="Gene3D" id="3.40.50.300">
    <property type="entry name" value="P-loop containing nucleotide triphosphate hydrolases"/>
    <property type="match status" value="1"/>
</dbReference>
<dbReference type="InterPro" id="IPR027417">
    <property type="entry name" value="P-loop_NTPase"/>
</dbReference>
<comment type="caution">
    <text evidence="1">The sequence shown here is derived from an EMBL/GenBank/DDBJ whole genome shotgun (WGS) entry which is preliminary data.</text>
</comment>
<gene>
    <name evidence="1" type="ORF">KSZ_13020</name>
</gene>
<reference evidence="1 2" key="1">
    <citation type="journal article" date="2021" name="Int. J. Syst. Evol. Microbiol.">
        <title>Reticulibacter mediterranei gen. nov., sp. nov., within the new family Reticulibacteraceae fam. nov., and Ktedonospora formicarum gen. nov., sp. nov., Ktedonobacter robiniae sp. nov., Dictyobacter formicarum sp. nov. and Dictyobacter arantiisoli sp. nov., belonging to the class Ktedonobacteria.</title>
        <authorList>
            <person name="Yabe S."/>
            <person name="Zheng Y."/>
            <person name="Wang C.M."/>
            <person name="Sakai Y."/>
            <person name="Abe K."/>
            <person name="Yokota A."/>
            <person name="Donadio S."/>
            <person name="Cavaletti L."/>
            <person name="Monciardini P."/>
        </authorList>
    </citation>
    <scope>NUCLEOTIDE SEQUENCE [LARGE SCALE GENOMIC DNA]</scope>
    <source>
        <strain evidence="1 2">SOSP1-9</strain>
    </source>
</reference>
<dbReference type="EMBL" id="BNJJ01000003">
    <property type="protein sequence ID" value="GHO83296.1"/>
    <property type="molecule type" value="Genomic_DNA"/>
</dbReference>
<protein>
    <recommendedName>
        <fullName evidence="3">Adenylate kinase</fullName>
    </recommendedName>
</protein>
<dbReference type="Proteomes" id="UP000635565">
    <property type="component" value="Unassembled WGS sequence"/>
</dbReference>
<organism evidence="1 2">
    <name type="scientific">Dictyobacter formicarum</name>
    <dbReference type="NCBI Taxonomy" id="2778368"/>
    <lineage>
        <taxon>Bacteria</taxon>
        <taxon>Bacillati</taxon>
        <taxon>Chloroflexota</taxon>
        <taxon>Ktedonobacteria</taxon>
        <taxon>Ktedonobacterales</taxon>
        <taxon>Dictyobacteraceae</taxon>
        <taxon>Dictyobacter</taxon>
    </lineage>
</organism>
<keyword evidence="2" id="KW-1185">Reference proteome</keyword>
<sequence>MLLIGGASGVGKTLVASQLGQHFGVSWFEVDDLRLAFQHSRIALPERTEALYFFLETPGIWTQPPESLRDGLIAVGEVMSPAIEIVVANHVDTIAPVVIEGDGVLPSLFAAPLVRDRAKNGLVRAVFLVEPEEDVLLANMVARGRGTAGQSEAELRTEARAKWLYGQWLAREAHRYGLPVLHARPWSTLIERIITATSVSKL</sequence>
<accession>A0ABQ3VDR7</accession>
<dbReference type="SUPFAM" id="SSF52540">
    <property type="entry name" value="P-loop containing nucleoside triphosphate hydrolases"/>
    <property type="match status" value="1"/>
</dbReference>
<evidence type="ECO:0008006" key="3">
    <source>
        <dbReference type="Google" id="ProtNLM"/>
    </source>
</evidence>
<evidence type="ECO:0000313" key="2">
    <source>
        <dbReference type="Proteomes" id="UP000635565"/>
    </source>
</evidence>
<evidence type="ECO:0000313" key="1">
    <source>
        <dbReference type="EMBL" id="GHO83296.1"/>
    </source>
</evidence>
<name>A0ABQ3VDR7_9CHLR</name>